<keyword evidence="7 11" id="KW-1133">Transmembrane helix</keyword>
<dbReference type="RefSeq" id="WP_086992621.1">
    <property type="nucleotide sequence ID" value="NZ_FUHU01000044.1"/>
</dbReference>
<dbReference type="CDD" id="cd18546">
    <property type="entry name" value="ABC_6TM_Rv0194_D2_like"/>
    <property type="match status" value="1"/>
</dbReference>
<dbReference type="SMART" id="SM00382">
    <property type="entry name" value="AAA"/>
    <property type="match status" value="1"/>
</dbReference>
<evidence type="ECO:0000256" key="6">
    <source>
        <dbReference type="ARBA" id="ARBA00022840"/>
    </source>
</evidence>
<evidence type="ECO:0000256" key="11">
    <source>
        <dbReference type="SAM" id="Phobius"/>
    </source>
</evidence>
<dbReference type="InterPro" id="IPR027417">
    <property type="entry name" value="P-loop_NTPase"/>
</dbReference>
<evidence type="ECO:0000256" key="10">
    <source>
        <dbReference type="SAM" id="MobiDB-lite"/>
    </source>
</evidence>
<dbReference type="GO" id="GO:0090374">
    <property type="term" value="P:oligopeptide export from mitochondrion"/>
    <property type="evidence" value="ECO:0007669"/>
    <property type="project" value="TreeGrafter"/>
</dbReference>
<feature type="transmembrane region" description="Helical" evidence="11">
    <location>
        <begin position="41"/>
        <end position="62"/>
    </location>
</feature>
<dbReference type="InterPro" id="IPR036640">
    <property type="entry name" value="ABC1_TM_sf"/>
</dbReference>
<evidence type="ECO:0000256" key="1">
    <source>
        <dbReference type="ARBA" id="ARBA00004651"/>
    </source>
</evidence>
<name>A0A1R4GDT8_9MICO</name>
<dbReference type="Proteomes" id="UP000195787">
    <property type="component" value="Unassembled WGS sequence"/>
</dbReference>
<evidence type="ECO:0000259" key="13">
    <source>
        <dbReference type="PROSITE" id="PS50929"/>
    </source>
</evidence>
<feature type="transmembrane region" description="Helical" evidence="11">
    <location>
        <begin position="164"/>
        <end position="181"/>
    </location>
</feature>
<keyword evidence="3" id="KW-1003">Cell membrane</keyword>
<feature type="transmembrane region" description="Helical" evidence="11">
    <location>
        <begin position="82"/>
        <end position="103"/>
    </location>
</feature>
<dbReference type="Gene3D" id="1.20.1560.10">
    <property type="entry name" value="ABC transporter type 1, transmembrane domain"/>
    <property type="match status" value="1"/>
</dbReference>
<dbReference type="GO" id="GO:0015421">
    <property type="term" value="F:ABC-type oligopeptide transporter activity"/>
    <property type="evidence" value="ECO:0007669"/>
    <property type="project" value="TreeGrafter"/>
</dbReference>
<comment type="subcellular location">
    <subcellularLocation>
        <location evidence="1">Cell membrane</location>
        <topology evidence="1">Multi-pass membrane protein</topology>
    </subcellularLocation>
</comment>
<comment type="similarity">
    <text evidence="9">Belongs to the ABC transporter superfamily. Lipid exporter (TC 3.A.1.106) family.</text>
</comment>
<dbReference type="InterPro" id="IPR039421">
    <property type="entry name" value="Type_1_exporter"/>
</dbReference>
<keyword evidence="6" id="KW-0067">ATP-binding</keyword>
<dbReference type="PROSITE" id="PS50893">
    <property type="entry name" value="ABC_TRANSPORTER_2"/>
    <property type="match status" value="1"/>
</dbReference>
<dbReference type="FunFam" id="3.40.50.300:FF:000299">
    <property type="entry name" value="ABC transporter ATP-binding protein/permease"/>
    <property type="match status" value="1"/>
</dbReference>
<evidence type="ECO:0000256" key="7">
    <source>
        <dbReference type="ARBA" id="ARBA00022989"/>
    </source>
</evidence>
<keyword evidence="8 11" id="KW-0472">Membrane</keyword>
<dbReference type="InterPro" id="IPR003439">
    <property type="entry name" value="ABC_transporter-like_ATP-bd"/>
</dbReference>
<dbReference type="GO" id="GO:0005524">
    <property type="term" value="F:ATP binding"/>
    <property type="evidence" value="ECO:0007669"/>
    <property type="project" value="UniProtKB-KW"/>
</dbReference>
<feature type="domain" description="ABC transmembrane type-1" evidence="13">
    <location>
        <begin position="42"/>
        <end position="328"/>
    </location>
</feature>
<feature type="region of interest" description="Disordered" evidence="10">
    <location>
        <begin position="1"/>
        <end position="20"/>
    </location>
</feature>
<reference evidence="14 15" key="1">
    <citation type="submission" date="2017-02" db="EMBL/GenBank/DDBJ databases">
        <authorList>
            <person name="Peterson S.W."/>
        </authorList>
    </citation>
    <scope>NUCLEOTIDE SEQUENCE [LARGE SCALE GENOMIC DNA]</scope>
    <source>
        <strain evidence="14 15">LMG 22410</strain>
    </source>
</reference>
<evidence type="ECO:0000256" key="4">
    <source>
        <dbReference type="ARBA" id="ARBA00022692"/>
    </source>
</evidence>
<dbReference type="GO" id="GO:0005886">
    <property type="term" value="C:plasma membrane"/>
    <property type="evidence" value="ECO:0007669"/>
    <property type="project" value="UniProtKB-SubCell"/>
</dbReference>
<dbReference type="SUPFAM" id="SSF90123">
    <property type="entry name" value="ABC transporter transmembrane region"/>
    <property type="match status" value="1"/>
</dbReference>
<dbReference type="Pfam" id="PF00005">
    <property type="entry name" value="ABC_tran"/>
    <property type="match status" value="1"/>
</dbReference>
<dbReference type="InterPro" id="IPR003593">
    <property type="entry name" value="AAA+_ATPase"/>
</dbReference>
<dbReference type="Gene3D" id="3.40.50.300">
    <property type="entry name" value="P-loop containing nucleotide triphosphate hydrolases"/>
    <property type="match status" value="1"/>
</dbReference>
<evidence type="ECO:0000256" key="3">
    <source>
        <dbReference type="ARBA" id="ARBA00022475"/>
    </source>
</evidence>
<dbReference type="AlphaFoldDB" id="A0A1R4GDT8"/>
<organism evidence="14 15">
    <name type="scientific">Agrococcus casei LMG 22410</name>
    <dbReference type="NCBI Taxonomy" id="1255656"/>
    <lineage>
        <taxon>Bacteria</taxon>
        <taxon>Bacillati</taxon>
        <taxon>Actinomycetota</taxon>
        <taxon>Actinomycetes</taxon>
        <taxon>Micrococcales</taxon>
        <taxon>Microbacteriaceae</taxon>
        <taxon>Agrococcus</taxon>
    </lineage>
</organism>
<evidence type="ECO:0000256" key="2">
    <source>
        <dbReference type="ARBA" id="ARBA00022448"/>
    </source>
</evidence>
<keyword evidence="5" id="KW-0547">Nucleotide-binding</keyword>
<dbReference type="OrthoDB" id="9806127at2"/>
<dbReference type="SUPFAM" id="SSF52540">
    <property type="entry name" value="P-loop containing nucleoside triphosphate hydrolases"/>
    <property type="match status" value="1"/>
</dbReference>
<keyword evidence="4 11" id="KW-0812">Transmembrane</keyword>
<gene>
    <name evidence="14" type="ORF">CZ674_11120</name>
</gene>
<feature type="domain" description="ABC transporter" evidence="12">
    <location>
        <begin position="362"/>
        <end position="596"/>
    </location>
</feature>
<dbReference type="InterPro" id="IPR011527">
    <property type="entry name" value="ABC1_TM_dom"/>
</dbReference>
<evidence type="ECO:0000256" key="9">
    <source>
        <dbReference type="ARBA" id="ARBA00061644"/>
    </source>
</evidence>
<dbReference type="InterPro" id="IPR017871">
    <property type="entry name" value="ABC_transporter-like_CS"/>
</dbReference>
<sequence length="602" mass="65938">MTVFGVAGEDRHEYSKQESKHVRRRSRQLLIELVKPHIGRVVLTVVMVLLATGAAVAGPSIIAFGIDVALPSVIEDADWMPIWAAVIVYIVAAGCAAFLLYAYTVNTARISQAVLFSLRRRLFDHTQRLSMEFHEKYTSGRLVACQTSDLESIRDLLDQGLNELVRGVVFMAFTLVAMVLIDPMSGLVLVIALIPATLLTHWFYKKSTKLFRETRTTSARMIQYFVETMTGIRAVQAFRNEKINEDEFAERVDDYRDANLRTINIFGIYEPGIVAIGAVSVASVVFVGALRAAEGDLAIGVLLAAMLYARNFFQPIQGIGMFFNGYQSASAALEKISGVLEEQPSVAEPAEPARLRRLRGSLDFDSVRFAYNEQTVVLPDFSLEIPAGQTLALVGTTGAGKSTLAKLVSRFYDPTTGAVRLDGVDLREIGNEDLRKAVVMVTQEAYLFSGSVGENIGLGRPDATVEEIIDAAKAVGAHDFIMQLPDGYDTDVNKRGGRVSAGQRQLISFARAFLADPVVLILDEATASLDIPSERLVQEALQTLLADRTAIIIAHRLSTVAIADRVLVMEHGRIIEDGSPDELVELGGKYASLYKAWQDSMV</sequence>
<dbReference type="GeneID" id="303173759"/>
<dbReference type="PROSITE" id="PS50929">
    <property type="entry name" value="ABC_TM1F"/>
    <property type="match status" value="1"/>
</dbReference>
<dbReference type="PANTHER" id="PTHR43394">
    <property type="entry name" value="ATP-DEPENDENT PERMEASE MDL1, MITOCHONDRIAL"/>
    <property type="match status" value="1"/>
</dbReference>
<dbReference type="EMBL" id="FUHU01000044">
    <property type="protein sequence ID" value="SJM66351.1"/>
    <property type="molecule type" value="Genomic_DNA"/>
</dbReference>
<evidence type="ECO:0000259" key="12">
    <source>
        <dbReference type="PROSITE" id="PS50893"/>
    </source>
</evidence>
<evidence type="ECO:0000256" key="5">
    <source>
        <dbReference type="ARBA" id="ARBA00022741"/>
    </source>
</evidence>
<dbReference type="Pfam" id="PF00664">
    <property type="entry name" value="ABC_membrane"/>
    <property type="match status" value="1"/>
</dbReference>
<keyword evidence="15" id="KW-1185">Reference proteome</keyword>
<proteinExistence type="inferred from homology"/>
<protein>
    <submittedName>
        <fullName evidence="14">Putative ABC iron siderophore transporter, fused permease and ATPase domains</fullName>
    </submittedName>
</protein>
<evidence type="ECO:0000313" key="14">
    <source>
        <dbReference type="EMBL" id="SJM66351.1"/>
    </source>
</evidence>
<dbReference type="GO" id="GO:0016887">
    <property type="term" value="F:ATP hydrolysis activity"/>
    <property type="evidence" value="ECO:0007669"/>
    <property type="project" value="InterPro"/>
</dbReference>
<feature type="compositionally biased region" description="Basic and acidic residues" evidence="10">
    <location>
        <begin position="8"/>
        <end position="20"/>
    </location>
</feature>
<evidence type="ECO:0000256" key="8">
    <source>
        <dbReference type="ARBA" id="ARBA00023136"/>
    </source>
</evidence>
<keyword evidence="2" id="KW-0813">Transport</keyword>
<accession>A0A1R4GDT8</accession>
<evidence type="ECO:0000313" key="15">
    <source>
        <dbReference type="Proteomes" id="UP000195787"/>
    </source>
</evidence>
<feature type="transmembrane region" description="Helical" evidence="11">
    <location>
        <begin position="266"/>
        <end position="291"/>
    </location>
</feature>
<dbReference type="PANTHER" id="PTHR43394:SF7">
    <property type="entry name" value="ABC TRANSPORTER B FAMILY MEMBER 28"/>
    <property type="match status" value="1"/>
</dbReference>
<feature type="transmembrane region" description="Helical" evidence="11">
    <location>
        <begin position="187"/>
        <end position="204"/>
    </location>
</feature>
<dbReference type="PROSITE" id="PS00211">
    <property type="entry name" value="ABC_TRANSPORTER_1"/>
    <property type="match status" value="1"/>
</dbReference>